<accession>A0A9I9DHQ5</accession>
<dbReference type="Gramene" id="MELO3C018143.2.1">
    <property type="protein sequence ID" value="MELO3C018143.2.1"/>
    <property type="gene ID" value="MELO3C018143.2"/>
</dbReference>
<dbReference type="EnsemblPlants" id="MELO3C018143.2.1">
    <property type="protein sequence ID" value="MELO3C018143.2.1"/>
    <property type="gene ID" value="MELO3C018143.2"/>
</dbReference>
<organism evidence="1">
    <name type="scientific">Cucumis melo</name>
    <name type="common">Muskmelon</name>
    <dbReference type="NCBI Taxonomy" id="3656"/>
    <lineage>
        <taxon>Eukaryota</taxon>
        <taxon>Viridiplantae</taxon>
        <taxon>Streptophyta</taxon>
        <taxon>Embryophyta</taxon>
        <taxon>Tracheophyta</taxon>
        <taxon>Spermatophyta</taxon>
        <taxon>Magnoliopsida</taxon>
        <taxon>eudicotyledons</taxon>
        <taxon>Gunneridae</taxon>
        <taxon>Pentapetalae</taxon>
        <taxon>rosids</taxon>
        <taxon>fabids</taxon>
        <taxon>Cucurbitales</taxon>
        <taxon>Cucurbitaceae</taxon>
        <taxon>Benincaseae</taxon>
        <taxon>Cucumis</taxon>
    </lineage>
</organism>
<evidence type="ECO:0000313" key="1">
    <source>
        <dbReference type="EnsemblPlants" id="MELO3C018143.2.1"/>
    </source>
</evidence>
<sequence length="56" mass="6247">MGYSVKNEWKKNSLVRKMGRINGNGEEVVVVPRRMTEVGQKLTAEDFADHTVGKGV</sequence>
<name>A0A9I9DHQ5_CUCME</name>
<dbReference type="AlphaFoldDB" id="A0A9I9DHQ5"/>
<reference evidence="1" key="1">
    <citation type="submission" date="2023-03" db="UniProtKB">
        <authorList>
            <consortium name="EnsemblPlants"/>
        </authorList>
    </citation>
    <scope>IDENTIFICATION</scope>
</reference>
<protein>
    <submittedName>
        <fullName evidence="1">Uncharacterized protein</fullName>
    </submittedName>
</protein>
<proteinExistence type="predicted"/>